<evidence type="ECO:0000259" key="3">
    <source>
        <dbReference type="Pfam" id="PF01882"/>
    </source>
</evidence>
<dbReference type="EMBL" id="VKAC01000007">
    <property type="protein sequence ID" value="TXR55734.1"/>
    <property type="molecule type" value="Genomic_DNA"/>
</dbReference>
<proteinExistence type="predicted"/>
<keyword evidence="2" id="KW-0812">Transmembrane</keyword>
<feature type="transmembrane region" description="Helical" evidence="2">
    <location>
        <begin position="33"/>
        <end position="50"/>
    </location>
</feature>
<feature type="region of interest" description="Disordered" evidence="1">
    <location>
        <begin position="195"/>
        <end position="223"/>
    </location>
</feature>
<name>A0A5C8ZE06_9ACTN</name>
<evidence type="ECO:0000313" key="5">
    <source>
        <dbReference type="Proteomes" id="UP000321234"/>
    </source>
</evidence>
<feature type="transmembrane region" description="Helical" evidence="2">
    <location>
        <begin position="56"/>
        <end position="80"/>
    </location>
</feature>
<dbReference type="AlphaFoldDB" id="A0A5C8ZE06"/>
<organism evidence="4 5">
    <name type="scientific">Quadrisphaera setariae</name>
    <dbReference type="NCBI Taxonomy" id="2593304"/>
    <lineage>
        <taxon>Bacteria</taxon>
        <taxon>Bacillati</taxon>
        <taxon>Actinomycetota</taxon>
        <taxon>Actinomycetes</taxon>
        <taxon>Kineosporiales</taxon>
        <taxon>Kineosporiaceae</taxon>
        <taxon>Quadrisphaera</taxon>
    </lineage>
</organism>
<dbReference type="RefSeq" id="WP_147926790.1">
    <property type="nucleotide sequence ID" value="NZ_VKAC01000007.1"/>
</dbReference>
<keyword evidence="2" id="KW-1133">Transmembrane helix</keyword>
<gene>
    <name evidence="4" type="ORF">FMM08_12955</name>
</gene>
<dbReference type="InterPro" id="IPR002881">
    <property type="entry name" value="DUF58"/>
</dbReference>
<comment type="caution">
    <text evidence="4">The sequence shown here is derived from an EMBL/GenBank/DDBJ whole genome shotgun (WGS) entry which is preliminary data.</text>
</comment>
<accession>A0A5C8ZE06</accession>
<dbReference type="Proteomes" id="UP000321234">
    <property type="component" value="Unassembled WGS sequence"/>
</dbReference>
<feature type="domain" description="DUF58" evidence="3">
    <location>
        <begin position="220"/>
        <end position="369"/>
    </location>
</feature>
<dbReference type="Pfam" id="PF01882">
    <property type="entry name" value="DUF58"/>
    <property type="match status" value="1"/>
</dbReference>
<keyword evidence="2" id="KW-0472">Membrane</keyword>
<protein>
    <submittedName>
        <fullName evidence="4">DUF58 domain-containing protein</fullName>
    </submittedName>
</protein>
<evidence type="ECO:0000256" key="2">
    <source>
        <dbReference type="SAM" id="Phobius"/>
    </source>
</evidence>
<evidence type="ECO:0000313" key="4">
    <source>
        <dbReference type="EMBL" id="TXR55734.1"/>
    </source>
</evidence>
<dbReference type="PANTHER" id="PTHR34351:SF1">
    <property type="entry name" value="SLR1927 PROTEIN"/>
    <property type="match status" value="1"/>
</dbReference>
<keyword evidence="5" id="KW-1185">Reference proteome</keyword>
<reference evidence="4 5" key="1">
    <citation type="submission" date="2019-07" db="EMBL/GenBank/DDBJ databases">
        <title>Quadrisphaera sp. strain DD2A genome sequencing and assembly.</title>
        <authorList>
            <person name="Kim I."/>
        </authorList>
    </citation>
    <scope>NUCLEOTIDE SEQUENCE [LARGE SCALE GENOMIC DNA]</scope>
    <source>
        <strain evidence="4 5">DD2A</strain>
    </source>
</reference>
<dbReference type="PANTHER" id="PTHR34351">
    <property type="entry name" value="SLR1927 PROTEIN-RELATED"/>
    <property type="match status" value="1"/>
</dbReference>
<sequence>MAGPAVDGPVRAGRTGRAARWVRSLGLTRRGRALLVVGVALGAAGVWQGQQALLRVALLVLLLPLVSLGLAALASTGLGVRRSTTPSRAVVGQPCRVRLDLRNPGRVATPVLLAQDHLPAGWPRAPRFTVDPLPPGGRAAVAYSAVPPRRGHHRLGPLRVRVTDPLGLCELPARSGGRDDVLALPATVEVPGAASLLSGRGGDDAGGGVGAASGERGMSTREYRPGDDVRRVHWRSTARRGELMVRQDEQPRQRRGAVVLDRRPGAFADADAFERAVSAAASLATSLHDAGAAVHLELGPPATAAGAAGSRAAGREGLLEQLALVDLGDEASLAAALAAALGRRGESDAREGVLAVVAGRLSRADAELLAGAQGAGVAGVRRRAAALAVLGQAPAPGAVEALLRAGWAVLDLSEGEPLADAWQRAREPVAAGVAAAGAAGGGAP</sequence>
<evidence type="ECO:0000256" key="1">
    <source>
        <dbReference type="SAM" id="MobiDB-lite"/>
    </source>
</evidence>
<dbReference type="OrthoDB" id="9812729at2"/>